<dbReference type="Proteomes" id="UP001233271">
    <property type="component" value="Chromosome 4"/>
</dbReference>
<evidence type="ECO:0000313" key="2">
    <source>
        <dbReference type="EMBL" id="BEI91187.1"/>
    </source>
</evidence>
<dbReference type="InterPro" id="IPR029058">
    <property type="entry name" value="AB_hydrolase_fold"/>
</dbReference>
<dbReference type="AlphaFoldDB" id="A0AA48QVF4"/>
<dbReference type="PANTHER" id="PTHR11559">
    <property type="entry name" value="CARBOXYLESTERASE"/>
    <property type="match status" value="1"/>
</dbReference>
<dbReference type="EMBL" id="AP028215">
    <property type="protein sequence ID" value="BEI91187.1"/>
    <property type="molecule type" value="Genomic_DNA"/>
</dbReference>
<protein>
    <recommendedName>
        <fullName evidence="1">Carboxylesterase type B domain-containing protein</fullName>
    </recommendedName>
</protein>
<proteinExistence type="predicted"/>
<feature type="domain" description="Carboxylesterase type B" evidence="1">
    <location>
        <begin position="12"/>
        <end position="494"/>
    </location>
</feature>
<dbReference type="KEGG" id="ccac:CcaHIS019_0400070"/>
<evidence type="ECO:0000313" key="3">
    <source>
        <dbReference type="Proteomes" id="UP001233271"/>
    </source>
</evidence>
<name>A0AA48QVF4_9TREE</name>
<accession>A0AA48QVF4</accession>
<dbReference type="GeneID" id="85495057"/>
<dbReference type="InterPro" id="IPR050309">
    <property type="entry name" value="Type-B_Carboxylest/Lipase"/>
</dbReference>
<sequence>MVESVLQHPTIGNIKGVIKVPGVTQLLGVQYATLADRFAPGVLLESYPADHARVRDGVLDATTVGPIPISPANGCSWEHSLIQQSLPSPEFEQNDTECLTLNIALPSKVASTSALPVLALVHGGAFATGSSSYPQYDLARIVQISIEQDQPIIAVGINYRLGVAGFLYSSAMAAAGYKPNNGLADQRLGFKWIRKHIAGFNGDPECVTFIGESAGAASGTFLMHSEEPLFSQFIGMSGSSLVKAKPMALAERSFAAALELLATDGAPVPSGGKAQVQRYLDASMEDIREKIGRKVPMAPLIDGDLIPRATTYAALADKREALKLFPGMKWCKRVLVGDCQMDGSAYAPRVSARADILPKTLADHLKATFDPINTSLAPAIISGYGLESTATANTPESLVAVLGLATDICFALGARAFARAWSDVGSETGTESFLYRFNEPNPWDGPWKGHATHILDIAFVLQNYRECLAPGQQKAGDRFTKDVISFVNGGSPWPAYKDGAEESAMVYFATEQGEKDESRIVPHETPETVDRRDIIQRLMKQEVFDKVMEAWEGFMKGPK</sequence>
<dbReference type="RefSeq" id="XP_060456452.1">
    <property type="nucleotide sequence ID" value="XM_060599794.1"/>
</dbReference>
<gene>
    <name evidence="2" type="ORF">CcaverHIS019_0400070</name>
</gene>
<reference evidence="2" key="1">
    <citation type="journal article" date="2023" name="BMC Genomics">
        <title>Chromosome-level genome assemblies of Cutaneotrichosporon spp. (Trichosporonales, Basidiomycota) reveal imbalanced evolution between nucleotide sequences and chromosome synteny.</title>
        <authorList>
            <person name="Kobayashi Y."/>
            <person name="Kayamori A."/>
            <person name="Aoki K."/>
            <person name="Shiwa Y."/>
            <person name="Matsutani M."/>
            <person name="Fujita N."/>
            <person name="Sugita T."/>
            <person name="Iwasaki W."/>
            <person name="Tanaka N."/>
            <person name="Takashima M."/>
        </authorList>
    </citation>
    <scope>NUCLEOTIDE SEQUENCE</scope>
    <source>
        <strain evidence="2">HIS019</strain>
    </source>
</reference>
<dbReference type="InterPro" id="IPR002018">
    <property type="entry name" value="CarbesteraseB"/>
</dbReference>
<evidence type="ECO:0000259" key="1">
    <source>
        <dbReference type="Pfam" id="PF00135"/>
    </source>
</evidence>
<dbReference type="Gene3D" id="3.40.50.1820">
    <property type="entry name" value="alpha/beta hydrolase"/>
    <property type="match status" value="1"/>
</dbReference>
<dbReference type="Pfam" id="PF00135">
    <property type="entry name" value="COesterase"/>
    <property type="match status" value="1"/>
</dbReference>
<keyword evidence="3" id="KW-1185">Reference proteome</keyword>
<dbReference type="SUPFAM" id="SSF53474">
    <property type="entry name" value="alpha/beta-Hydrolases"/>
    <property type="match status" value="1"/>
</dbReference>
<organism evidence="2 3">
    <name type="scientific">Cutaneotrichosporon cavernicola</name>
    <dbReference type="NCBI Taxonomy" id="279322"/>
    <lineage>
        <taxon>Eukaryota</taxon>
        <taxon>Fungi</taxon>
        <taxon>Dikarya</taxon>
        <taxon>Basidiomycota</taxon>
        <taxon>Agaricomycotina</taxon>
        <taxon>Tremellomycetes</taxon>
        <taxon>Trichosporonales</taxon>
        <taxon>Trichosporonaceae</taxon>
        <taxon>Cutaneotrichosporon</taxon>
    </lineage>
</organism>